<reference evidence="1" key="1">
    <citation type="submission" date="2018-05" db="EMBL/GenBank/DDBJ databases">
        <authorList>
            <person name="Lanie J.A."/>
            <person name="Ng W.-L."/>
            <person name="Kazmierczak K.M."/>
            <person name="Andrzejewski T.M."/>
            <person name="Davidsen T.M."/>
            <person name="Wayne K.J."/>
            <person name="Tettelin H."/>
            <person name="Glass J.I."/>
            <person name="Rusch D."/>
            <person name="Podicherti R."/>
            <person name="Tsui H.-C.T."/>
            <person name="Winkler M.E."/>
        </authorList>
    </citation>
    <scope>NUCLEOTIDE SEQUENCE</scope>
</reference>
<accession>A0A382VZZ7</accession>
<dbReference type="EMBL" id="UINC01155868">
    <property type="protein sequence ID" value="SVD51970.1"/>
    <property type="molecule type" value="Genomic_DNA"/>
</dbReference>
<protein>
    <submittedName>
        <fullName evidence="1">Uncharacterized protein</fullName>
    </submittedName>
</protein>
<proteinExistence type="predicted"/>
<dbReference type="AlphaFoldDB" id="A0A382VZZ7"/>
<gene>
    <name evidence="1" type="ORF">METZ01_LOCUS404824</name>
</gene>
<sequence length="47" mass="5428">MIFLKKSIEEDASHSYSMVSVFLQSSLIRASGRGKRSLWRRVSQKNL</sequence>
<organism evidence="1">
    <name type="scientific">marine metagenome</name>
    <dbReference type="NCBI Taxonomy" id="408172"/>
    <lineage>
        <taxon>unclassified sequences</taxon>
        <taxon>metagenomes</taxon>
        <taxon>ecological metagenomes</taxon>
    </lineage>
</organism>
<name>A0A382VZZ7_9ZZZZ</name>
<evidence type="ECO:0000313" key="1">
    <source>
        <dbReference type="EMBL" id="SVD51970.1"/>
    </source>
</evidence>